<accession>A0ABV2EZC9</accession>
<dbReference type="RefSeq" id="WP_354495497.1">
    <property type="nucleotide sequence ID" value="NZ_JBEPLV010000001.1"/>
</dbReference>
<dbReference type="EMBL" id="JBEPLV010000001">
    <property type="protein sequence ID" value="MET3544861.1"/>
    <property type="molecule type" value="Genomic_DNA"/>
</dbReference>
<dbReference type="InterPro" id="IPR041413">
    <property type="entry name" value="MLTR_LBD"/>
</dbReference>
<protein>
    <submittedName>
        <fullName evidence="2">PAS domain-containing protein</fullName>
    </submittedName>
</protein>
<evidence type="ECO:0000313" key="3">
    <source>
        <dbReference type="Proteomes" id="UP001549098"/>
    </source>
</evidence>
<gene>
    <name evidence="2" type="ORF">ABID47_001455</name>
</gene>
<organism evidence="2 3">
    <name type="scientific">Paenibacillus favisporus</name>
    <dbReference type="NCBI Taxonomy" id="221028"/>
    <lineage>
        <taxon>Bacteria</taxon>
        <taxon>Bacillati</taxon>
        <taxon>Bacillota</taxon>
        <taxon>Bacilli</taxon>
        <taxon>Bacillales</taxon>
        <taxon>Paenibacillaceae</taxon>
        <taxon>Paenibacillus</taxon>
    </lineage>
</organism>
<reference evidence="2 3" key="1">
    <citation type="submission" date="2024-06" db="EMBL/GenBank/DDBJ databases">
        <title>Genomic Encyclopedia of Type Strains, Phase IV (KMG-IV): sequencing the most valuable type-strain genomes for metagenomic binning, comparative biology and taxonomic classification.</title>
        <authorList>
            <person name="Goeker M."/>
        </authorList>
    </citation>
    <scope>NUCLEOTIDE SEQUENCE [LARGE SCALE GENOMIC DNA]</scope>
    <source>
        <strain evidence="2 3">DSM 17253</strain>
    </source>
</reference>
<sequence length="306" mass="36031">MIHSSNAHMETKVLKAVIGEIEAVRSKRQQQYRELESHPELKRFTQQELNDVAFTSYKNILSGRSRRIPSRTAIMDIADYLECTSAERNDLLLAAGYIPEHYELTGTALKLALEQAKLILSGLPLPAFIATHKFDITDMNPMFQGLYGVSYDTLHHGRFNMIHNHFSPDLPIRKRSSFNEESFQKWESHAIYGIQTFKLINMYFRHDAWYRDLLQDFNRFEEFRTYWDYEAESPIDPISEPKMLLVRKGEDSEWFPIRVRQIHISVSSYMFPRIEAFLPEDLPARHMFEWLGCPVESMLDRYQVII</sequence>
<dbReference type="Proteomes" id="UP001549098">
    <property type="component" value="Unassembled WGS sequence"/>
</dbReference>
<name>A0ABV2EZC9_9BACL</name>
<evidence type="ECO:0000313" key="2">
    <source>
        <dbReference type="EMBL" id="MET3544861.1"/>
    </source>
</evidence>
<dbReference type="Gene3D" id="3.30.450.180">
    <property type="match status" value="1"/>
</dbReference>
<comment type="caution">
    <text evidence="2">The sequence shown here is derived from an EMBL/GenBank/DDBJ whole genome shotgun (WGS) entry which is preliminary data.</text>
</comment>
<dbReference type="Pfam" id="PF17765">
    <property type="entry name" value="MLTR_LBD"/>
    <property type="match status" value="1"/>
</dbReference>
<feature type="domain" description="MmyB-like transcription regulator ligand binding" evidence="1">
    <location>
        <begin position="118"/>
        <end position="228"/>
    </location>
</feature>
<dbReference type="PANTHER" id="PTHR35010">
    <property type="entry name" value="BLL4672 PROTEIN-RELATED"/>
    <property type="match status" value="1"/>
</dbReference>
<keyword evidence="3" id="KW-1185">Reference proteome</keyword>
<proteinExistence type="predicted"/>
<evidence type="ECO:0000259" key="1">
    <source>
        <dbReference type="Pfam" id="PF17765"/>
    </source>
</evidence>